<dbReference type="AlphaFoldDB" id="A0A8D8LKW5"/>
<dbReference type="PANTHER" id="PTHR11005">
    <property type="entry name" value="LYSOSOMAL ACID LIPASE-RELATED"/>
    <property type="match status" value="1"/>
</dbReference>
<accession>A0A8D8LKW5</accession>
<dbReference type="SUPFAM" id="SSF53474">
    <property type="entry name" value="alpha/beta-Hydrolases"/>
    <property type="match status" value="1"/>
</dbReference>
<name>A0A8D8LKW5_9HEMI</name>
<sequence>MGNAVFMSMLAMRPEYNDKVQMFVGIAPYSKVRMDFSRFPRFEWLLGTMVGWLKHTKNTKKTDIFRRRKINALVGVCWSLPRVCHKAIPLNLDWKLLPVMVGYFPSGTSNKNAKHLFQLRNGQFRQYDFGQRGNLEHYGNVVPPEYDLSKVRVPVSLYYGEVDPIVSVKGMKAQVKALPNVVKAVIVPKYNHISFLVDRDTRDAVNIPIIQDLRRFAT</sequence>
<evidence type="ECO:0000313" key="1">
    <source>
        <dbReference type="EMBL" id="CAG6610991.1"/>
    </source>
</evidence>
<proteinExistence type="predicted"/>
<protein>
    <submittedName>
        <fullName evidence="1">Lipase 1</fullName>
    </submittedName>
</protein>
<dbReference type="Gene3D" id="3.40.50.1820">
    <property type="entry name" value="alpha/beta hydrolase"/>
    <property type="match status" value="1"/>
</dbReference>
<reference evidence="1" key="1">
    <citation type="submission" date="2021-05" db="EMBL/GenBank/DDBJ databases">
        <authorList>
            <person name="Alioto T."/>
            <person name="Alioto T."/>
            <person name="Gomez Garrido J."/>
        </authorList>
    </citation>
    <scope>NUCLEOTIDE SEQUENCE</scope>
</reference>
<dbReference type="EMBL" id="HBUF01020357">
    <property type="protein sequence ID" value="CAG6610991.1"/>
    <property type="molecule type" value="Transcribed_RNA"/>
</dbReference>
<dbReference type="InterPro" id="IPR029058">
    <property type="entry name" value="AB_hydrolase_fold"/>
</dbReference>
<organism evidence="1">
    <name type="scientific">Cacopsylla melanoneura</name>
    <dbReference type="NCBI Taxonomy" id="428564"/>
    <lineage>
        <taxon>Eukaryota</taxon>
        <taxon>Metazoa</taxon>
        <taxon>Ecdysozoa</taxon>
        <taxon>Arthropoda</taxon>
        <taxon>Hexapoda</taxon>
        <taxon>Insecta</taxon>
        <taxon>Pterygota</taxon>
        <taxon>Neoptera</taxon>
        <taxon>Paraneoptera</taxon>
        <taxon>Hemiptera</taxon>
        <taxon>Sternorrhyncha</taxon>
        <taxon>Psylloidea</taxon>
        <taxon>Psyllidae</taxon>
        <taxon>Psyllinae</taxon>
        <taxon>Cacopsylla</taxon>
    </lineage>
</organism>
<dbReference type="EMBL" id="HBUF01020358">
    <property type="protein sequence ID" value="CAG6610993.1"/>
    <property type="molecule type" value="Transcribed_RNA"/>
</dbReference>